<reference evidence="1" key="2">
    <citation type="journal article" date="2021" name="PeerJ">
        <title>Extensive microbial diversity within the chicken gut microbiome revealed by metagenomics and culture.</title>
        <authorList>
            <person name="Gilroy R."/>
            <person name="Ravi A."/>
            <person name="Getino M."/>
            <person name="Pursley I."/>
            <person name="Horton D.L."/>
            <person name="Alikhan N.F."/>
            <person name="Baker D."/>
            <person name="Gharbi K."/>
            <person name="Hall N."/>
            <person name="Watson M."/>
            <person name="Adriaenssens E.M."/>
            <person name="Foster-Nyarko E."/>
            <person name="Jarju S."/>
            <person name="Secka A."/>
            <person name="Antonio M."/>
            <person name="Oren A."/>
            <person name="Chaudhuri R.R."/>
            <person name="La Ragione R."/>
            <person name="Hildebrand F."/>
            <person name="Pallen M.J."/>
        </authorList>
    </citation>
    <scope>NUCLEOTIDE SEQUENCE</scope>
    <source>
        <strain evidence="1">ChiGjej2B2-12916</strain>
    </source>
</reference>
<keyword evidence="1" id="KW-0808">Transferase</keyword>
<reference evidence="1" key="1">
    <citation type="submission" date="2020-10" db="EMBL/GenBank/DDBJ databases">
        <authorList>
            <person name="Gilroy R."/>
        </authorList>
    </citation>
    <scope>NUCLEOTIDE SEQUENCE</scope>
    <source>
        <strain evidence="1">ChiGjej2B2-12916</strain>
    </source>
</reference>
<proteinExistence type="predicted"/>
<dbReference type="PANTHER" id="PTHR38451:SF1">
    <property type="entry name" value="TRNA (ADENINE(22)-N(1))-METHYLTRANSFERASE"/>
    <property type="match status" value="1"/>
</dbReference>
<dbReference type="GO" id="GO:0032259">
    <property type="term" value="P:methylation"/>
    <property type="evidence" value="ECO:0007669"/>
    <property type="project" value="UniProtKB-KW"/>
</dbReference>
<dbReference type="Gene3D" id="3.40.50.150">
    <property type="entry name" value="Vaccinia Virus protein VP39"/>
    <property type="match status" value="1"/>
</dbReference>
<organism evidence="1 2">
    <name type="scientific">Candidatus Enterenecus faecium</name>
    <dbReference type="NCBI Taxonomy" id="2840780"/>
    <lineage>
        <taxon>Bacteria</taxon>
        <taxon>Bacillati</taxon>
        <taxon>Bacillota</taxon>
        <taxon>Clostridia</taxon>
        <taxon>Eubacteriales</taxon>
        <taxon>Candidatus Enterenecus</taxon>
    </lineage>
</organism>
<dbReference type="InterPro" id="IPR006901">
    <property type="entry name" value="TrmK"/>
</dbReference>
<evidence type="ECO:0000313" key="2">
    <source>
        <dbReference type="Proteomes" id="UP000886879"/>
    </source>
</evidence>
<dbReference type="PANTHER" id="PTHR38451">
    <property type="entry name" value="TRNA (ADENINE(22)-N(1))-METHYLTRANSFERASE"/>
    <property type="match status" value="1"/>
</dbReference>
<name>A0A9D0YQZ7_9FIRM</name>
<dbReference type="Proteomes" id="UP000886879">
    <property type="component" value="Unassembled WGS sequence"/>
</dbReference>
<protein>
    <submittedName>
        <fullName evidence="1">SAM-dependent methyltransferase</fullName>
    </submittedName>
</protein>
<dbReference type="EMBL" id="DVFO01000029">
    <property type="protein sequence ID" value="HIQ60572.1"/>
    <property type="molecule type" value="Genomic_DNA"/>
</dbReference>
<dbReference type="PIRSF" id="PIRSF018637">
    <property type="entry name" value="TrmK"/>
    <property type="match status" value="1"/>
</dbReference>
<gene>
    <name evidence="1" type="ORF">IAD31_03130</name>
</gene>
<sequence length="226" mass="24549">MELTPRLRAIAQQVPQGSVLADVGTDHALLPAWLLLEGRIPSAIASDLREGPLARAKETVEQHGVADRVSLRLCDGLSGIQAGEADVVAIAGMGGETIAAILEQAPWTKENTLLLLQPMTSFPDLRQWLVENGYRVEQETLCQEGSRMYTVLTVRGGQDAPMTPAELWVGRNTPQPLRGAYLSMMEGKVRRALEGQKASANPDQAVVEQLEQVLAGMDEMKKELEA</sequence>
<keyword evidence="1" id="KW-0489">Methyltransferase</keyword>
<dbReference type="GO" id="GO:0160105">
    <property type="term" value="F:tRNA (adenine(22)-N1)-methyltransferase activity"/>
    <property type="evidence" value="ECO:0007669"/>
    <property type="project" value="InterPro"/>
</dbReference>
<accession>A0A9D0YQZ7</accession>
<dbReference type="AlphaFoldDB" id="A0A9D0YQZ7"/>
<comment type="caution">
    <text evidence="1">The sequence shown here is derived from an EMBL/GenBank/DDBJ whole genome shotgun (WGS) entry which is preliminary data.</text>
</comment>
<dbReference type="SUPFAM" id="SSF53335">
    <property type="entry name" value="S-adenosyl-L-methionine-dependent methyltransferases"/>
    <property type="match status" value="1"/>
</dbReference>
<dbReference type="InterPro" id="IPR029063">
    <property type="entry name" value="SAM-dependent_MTases_sf"/>
</dbReference>
<evidence type="ECO:0000313" key="1">
    <source>
        <dbReference type="EMBL" id="HIQ60572.1"/>
    </source>
</evidence>
<dbReference type="Pfam" id="PF12847">
    <property type="entry name" value="Methyltransf_18"/>
    <property type="match status" value="1"/>
</dbReference>